<evidence type="ECO:0000313" key="1">
    <source>
        <dbReference type="EMBL" id="ORV48113.1"/>
    </source>
</evidence>
<dbReference type="EMBL" id="LQOV01000034">
    <property type="protein sequence ID" value="ORV48113.1"/>
    <property type="molecule type" value="Genomic_DNA"/>
</dbReference>
<evidence type="ECO:0000313" key="2">
    <source>
        <dbReference type="Proteomes" id="UP000193010"/>
    </source>
</evidence>
<keyword evidence="2" id="KW-1185">Reference proteome</keyword>
<dbReference type="AlphaFoldDB" id="A0A1X1TU77"/>
<name>A0A1X1TU77_MYCFL</name>
<organism evidence="1 2">
    <name type="scientific">Mycobacterium florentinum</name>
    <dbReference type="NCBI Taxonomy" id="292462"/>
    <lineage>
        <taxon>Bacteria</taxon>
        <taxon>Bacillati</taxon>
        <taxon>Actinomycetota</taxon>
        <taxon>Actinomycetes</taxon>
        <taxon>Mycobacteriales</taxon>
        <taxon>Mycobacteriaceae</taxon>
        <taxon>Mycobacterium</taxon>
        <taxon>Mycobacterium simiae complex</taxon>
    </lineage>
</organism>
<reference evidence="1 2" key="1">
    <citation type="submission" date="2016-01" db="EMBL/GenBank/DDBJ databases">
        <title>The new phylogeny of the genus Mycobacterium.</title>
        <authorList>
            <person name="Tarcisio F."/>
            <person name="Conor M."/>
            <person name="Antonella G."/>
            <person name="Elisabetta G."/>
            <person name="Giulia F.S."/>
            <person name="Sara T."/>
            <person name="Anna F."/>
            <person name="Clotilde B."/>
            <person name="Roberto B."/>
            <person name="Veronica D.S."/>
            <person name="Fabio R."/>
            <person name="Monica P."/>
            <person name="Olivier J."/>
            <person name="Enrico T."/>
            <person name="Nicola S."/>
        </authorList>
    </citation>
    <scope>NUCLEOTIDE SEQUENCE [LARGE SCALE GENOMIC DNA]</scope>
    <source>
        <strain evidence="1 2">DSM 44852</strain>
    </source>
</reference>
<accession>A0A1X1TU77</accession>
<protein>
    <submittedName>
        <fullName evidence="1">Uncharacterized protein</fullName>
    </submittedName>
</protein>
<gene>
    <name evidence="1" type="ORF">AWC05_06105</name>
</gene>
<dbReference type="Proteomes" id="UP000193010">
    <property type="component" value="Unassembled WGS sequence"/>
</dbReference>
<comment type="caution">
    <text evidence="1">The sequence shown here is derived from an EMBL/GenBank/DDBJ whole genome shotgun (WGS) entry which is preliminary data.</text>
</comment>
<dbReference type="RefSeq" id="WP_085226286.1">
    <property type="nucleotide sequence ID" value="NZ_AP022576.1"/>
</dbReference>
<sequence length="69" mass="7639">MPEKRERTGSSLNRAAVHFVEQRVAPAVVGVQVGRVAKAKRSRTLAAADYPADTRLTFEVFSSRVVLQR</sequence>
<proteinExistence type="predicted"/>
<dbReference type="STRING" id="292462.AWC05_06105"/>